<feature type="region of interest" description="Disordered" evidence="1">
    <location>
        <begin position="371"/>
        <end position="526"/>
    </location>
</feature>
<dbReference type="RefSeq" id="XP_030987734.1">
    <property type="nucleotide sequence ID" value="XM_031121057.1"/>
</dbReference>
<evidence type="ECO:0000313" key="3">
    <source>
        <dbReference type="RefSeq" id="XP_030987734.1"/>
    </source>
</evidence>
<feature type="region of interest" description="Disordered" evidence="1">
    <location>
        <begin position="261"/>
        <end position="305"/>
    </location>
</feature>
<reference evidence="3" key="2">
    <citation type="submission" date="2019-10" db="EMBL/GenBank/DDBJ databases">
        <authorList>
            <consortium name="NCBI Genome Project"/>
        </authorList>
    </citation>
    <scope>NUCLEOTIDE SEQUENCE</scope>
    <source>
        <strain evidence="3">NI907</strain>
    </source>
</reference>
<dbReference type="OrthoDB" id="5233232at2759"/>
<dbReference type="AlphaFoldDB" id="A0A6P8BL34"/>
<reference evidence="3" key="1">
    <citation type="journal article" date="2019" name="Mol. Biol. Evol.">
        <title>Blast fungal genomes show frequent chromosomal changes, gene gains and losses, and effector gene turnover.</title>
        <authorList>
            <person name="Gomez Luciano L.B."/>
            <person name="Jason Tsai I."/>
            <person name="Chuma I."/>
            <person name="Tosa Y."/>
            <person name="Chen Y.H."/>
            <person name="Li J.Y."/>
            <person name="Li M.Y."/>
            <person name="Jade Lu M.Y."/>
            <person name="Nakayashiki H."/>
            <person name="Li W.H."/>
        </authorList>
    </citation>
    <scope>NUCLEOTIDE SEQUENCE</scope>
    <source>
        <strain evidence="3">NI907</strain>
    </source>
</reference>
<evidence type="ECO:0000256" key="1">
    <source>
        <dbReference type="SAM" id="MobiDB-lite"/>
    </source>
</evidence>
<dbReference type="KEGG" id="pgri:PgNI_00980"/>
<feature type="compositionally biased region" description="Basic and acidic residues" evidence="1">
    <location>
        <begin position="229"/>
        <end position="246"/>
    </location>
</feature>
<sequence length="526" mass="58592">MPQETTENDCPQARGNDKTTNAAKSSANTSRRYHHAPLIESSYGEIRALQDPDAYIRHLCTKMVSERPWIKFEEIYHHLRCKPSHQIIADFPMSHRCFLSFNRLLEYLKGCFTTHSDWREAVNKHGELPFDPELFTRGFFAARTALGYGTTRFTLLGGPKERGWADGIAKSKLDYLNHDPNTPRGQVHPFWAGFYEHQVANWDHRIEPAVKEAMRTFGKDRRELKRKRDYPNDENSSKRPNKRDTAKAQNDFVAAAMKRLVVSDQPRVNPPAEQTEPATRDQEPFDQASPAPIIPQSVPAANSESVLATSDDTLGKSVFDPLSFMYTPEEDSKHHVRPSKIDLQAAKAAREATKAKSSTLDEKDVSETVGVYDNVSSDGNVFETSDDDDIEAGQRKTPSKIKGGFAVPQAARNTDIPPPRKTDTSKLPADTGSAATEPPKPTIKSVADLPTETLTKSSAKPTKPMSKTPGKHVAVSPTTPRPSTRLVKNPRGQTFQRFPAGMDAQDGEDSDSSVTVGFPTPRRKRM</sequence>
<feature type="region of interest" description="Disordered" evidence="1">
    <location>
        <begin position="217"/>
        <end position="246"/>
    </location>
</feature>
<accession>A0A6P8BL34</accession>
<feature type="compositionally biased region" description="Polar residues" evidence="1">
    <location>
        <begin position="18"/>
        <end position="30"/>
    </location>
</feature>
<organism evidence="2 3">
    <name type="scientific">Pyricularia grisea</name>
    <name type="common">Crabgrass-specific blast fungus</name>
    <name type="synonym">Magnaporthe grisea</name>
    <dbReference type="NCBI Taxonomy" id="148305"/>
    <lineage>
        <taxon>Eukaryota</taxon>
        <taxon>Fungi</taxon>
        <taxon>Dikarya</taxon>
        <taxon>Ascomycota</taxon>
        <taxon>Pezizomycotina</taxon>
        <taxon>Sordariomycetes</taxon>
        <taxon>Sordariomycetidae</taxon>
        <taxon>Magnaporthales</taxon>
        <taxon>Pyriculariaceae</taxon>
        <taxon>Pyricularia</taxon>
    </lineage>
</organism>
<name>A0A6P8BL34_PYRGI</name>
<keyword evidence="2" id="KW-1185">Reference proteome</keyword>
<gene>
    <name evidence="3" type="ORF">PgNI_00980</name>
</gene>
<protein>
    <submittedName>
        <fullName evidence="3">Uncharacterized protein</fullName>
    </submittedName>
</protein>
<dbReference type="GeneID" id="41955971"/>
<evidence type="ECO:0000313" key="2">
    <source>
        <dbReference type="Proteomes" id="UP000515153"/>
    </source>
</evidence>
<feature type="compositionally biased region" description="Polar residues" evidence="1">
    <location>
        <begin position="374"/>
        <end position="383"/>
    </location>
</feature>
<dbReference type="Proteomes" id="UP000515153">
    <property type="component" value="Unplaced"/>
</dbReference>
<reference evidence="3" key="3">
    <citation type="submission" date="2025-08" db="UniProtKB">
        <authorList>
            <consortium name="RefSeq"/>
        </authorList>
    </citation>
    <scope>IDENTIFICATION</scope>
    <source>
        <strain evidence="3">NI907</strain>
    </source>
</reference>
<proteinExistence type="predicted"/>
<feature type="region of interest" description="Disordered" evidence="1">
    <location>
        <begin position="1"/>
        <end position="31"/>
    </location>
</feature>